<evidence type="ECO:0000313" key="3">
    <source>
        <dbReference type="EMBL" id="MFC4832057.1"/>
    </source>
</evidence>
<dbReference type="InterPro" id="IPR006015">
    <property type="entry name" value="Universal_stress_UspA"/>
</dbReference>
<reference evidence="4" key="1">
    <citation type="journal article" date="2019" name="Int. J. Syst. Evol. Microbiol.">
        <title>The Global Catalogue of Microorganisms (GCM) 10K type strain sequencing project: providing services to taxonomists for standard genome sequencing and annotation.</title>
        <authorList>
            <consortium name="The Broad Institute Genomics Platform"/>
            <consortium name="The Broad Institute Genome Sequencing Center for Infectious Disease"/>
            <person name="Wu L."/>
            <person name="Ma J."/>
        </authorList>
    </citation>
    <scope>NUCLEOTIDE SEQUENCE [LARGE SCALE GENOMIC DNA]</scope>
    <source>
        <strain evidence="4">CCUG 50347</strain>
    </source>
</reference>
<dbReference type="Pfam" id="PF00582">
    <property type="entry name" value="Usp"/>
    <property type="match status" value="1"/>
</dbReference>
<organism evidence="3 4">
    <name type="scientific">Actinomycetospora chibensis</name>
    <dbReference type="NCBI Taxonomy" id="663606"/>
    <lineage>
        <taxon>Bacteria</taxon>
        <taxon>Bacillati</taxon>
        <taxon>Actinomycetota</taxon>
        <taxon>Actinomycetes</taxon>
        <taxon>Pseudonocardiales</taxon>
        <taxon>Pseudonocardiaceae</taxon>
        <taxon>Actinomycetospora</taxon>
    </lineage>
</organism>
<comment type="caution">
    <text evidence="3">The sequence shown here is derived from an EMBL/GenBank/DDBJ whole genome shotgun (WGS) entry which is preliminary data.</text>
</comment>
<dbReference type="Proteomes" id="UP001595909">
    <property type="component" value="Unassembled WGS sequence"/>
</dbReference>
<dbReference type="SUPFAM" id="SSF52402">
    <property type="entry name" value="Adenine nucleotide alpha hydrolases-like"/>
    <property type="match status" value="1"/>
</dbReference>
<feature type="domain" description="UspA" evidence="2">
    <location>
        <begin position="3"/>
        <end position="146"/>
    </location>
</feature>
<proteinExistence type="inferred from homology"/>
<dbReference type="PANTHER" id="PTHR46268">
    <property type="entry name" value="STRESS RESPONSE PROTEIN NHAX"/>
    <property type="match status" value="1"/>
</dbReference>
<name>A0ABV9RFB2_9PSEU</name>
<keyword evidence="4" id="KW-1185">Reference proteome</keyword>
<sequence length="149" mass="15381">MTYQLVAVGTDGSSSAERAVSRAAEVAASSGARLLIVCAYRPEGRDTVHEAEEGLGEDAFNVVGSSPAQETLSRARDAIREHGVTGIDTVAAEGDPIDVLVRAVEDQDADVVVVGNRGLNSLAGRILGSVPSGVSRRSPTDVLIVHTTS</sequence>
<dbReference type="Gene3D" id="3.40.50.620">
    <property type="entry name" value="HUPs"/>
    <property type="match status" value="1"/>
</dbReference>
<gene>
    <name evidence="3" type="ORF">ACFPEL_06505</name>
</gene>
<dbReference type="InterPro" id="IPR006016">
    <property type="entry name" value="UspA"/>
</dbReference>
<evidence type="ECO:0000313" key="4">
    <source>
        <dbReference type="Proteomes" id="UP001595909"/>
    </source>
</evidence>
<evidence type="ECO:0000256" key="1">
    <source>
        <dbReference type="ARBA" id="ARBA00008791"/>
    </source>
</evidence>
<dbReference type="CDD" id="cd00293">
    <property type="entry name" value="USP-like"/>
    <property type="match status" value="1"/>
</dbReference>
<dbReference type="RefSeq" id="WP_274189815.1">
    <property type="nucleotide sequence ID" value="NZ_BAABHN010000013.1"/>
</dbReference>
<evidence type="ECO:0000259" key="2">
    <source>
        <dbReference type="Pfam" id="PF00582"/>
    </source>
</evidence>
<dbReference type="EMBL" id="JBHSIM010000013">
    <property type="protein sequence ID" value="MFC4832057.1"/>
    <property type="molecule type" value="Genomic_DNA"/>
</dbReference>
<accession>A0ABV9RFB2</accession>
<protein>
    <submittedName>
        <fullName evidence="3">Universal stress protein</fullName>
    </submittedName>
</protein>
<dbReference type="InterPro" id="IPR014729">
    <property type="entry name" value="Rossmann-like_a/b/a_fold"/>
</dbReference>
<dbReference type="PANTHER" id="PTHR46268:SF6">
    <property type="entry name" value="UNIVERSAL STRESS PROTEIN UP12"/>
    <property type="match status" value="1"/>
</dbReference>
<dbReference type="PRINTS" id="PR01438">
    <property type="entry name" value="UNVRSLSTRESS"/>
</dbReference>
<comment type="similarity">
    <text evidence="1">Belongs to the universal stress protein A family.</text>
</comment>